<dbReference type="EMBL" id="CP036316">
    <property type="protein sequence ID" value="QDT62807.1"/>
    <property type="molecule type" value="Genomic_DNA"/>
</dbReference>
<feature type="signal peptide" evidence="1">
    <location>
        <begin position="1"/>
        <end position="21"/>
    </location>
</feature>
<reference evidence="3 4" key="1">
    <citation type="submission" date="2019-02" db="EMBL/GenBank/DDBJ databases">
        <title>Deep-cultivation of Planctomycetes and their phenomic and genomic characterization uncovers novel biology.</title>
        <authorList>
            <person name="Wiegand S."/>
            <person name="Jogler M."/>
            <person name="Boedeker C."/>
            <person name="Pinto D."/>
            <person name="Vollmers J."/>
            <person name="Rivas-Marin E."/>
            <person name="Kohn T."/>
            <person name="Peeters S.H."/>
            <person name="Heuer A."/>
            <person name="Rast P."/>
            <person name="Oberbeckmann S."/>
            <person name="Bunk B."/>
            <person name="Jeske O."/>
            <person name="Meyerdierks A."/>
            <person name="Storesund J.E."/>
            <person name="Kallscheuer N."/>
            <person name="Luecker S."/>
            <person name="Lage O.M."/>
            <person name="Pohl T."/>
            <person name="Merkel B.J."/>
            <person name="Hornburger P."/>
            <person name="Mueller R.-W."/>
            <person name="Bruemmer F."/>
            <person name="Labrenz M."/>
            <person name="Spormann A.M."/>
            <person name="Op den Camp H."/>
            <person name="Overmann J."/>
            <person name="Amann R."/>
            <person name="Jetten M.S.M."/>
            <person name="Mascher T."/>
            <person name="Medema M.H."/>
            <person name="Devos D.P."/>
            <person name="Kaster A.-K."/>
            <person name="Ovreas L."/>
            <person name="Rohde M."/>
            <person name="Galperin M.Y."/>
            <person name="Jogler C."/>
        </authorList>
    </citation>
    <scope>NUCLEOTIDE SEQUENCE [LARGE SCALE GENOMIC DNA]</scope>
    <source>
        <strain evidence="3 4">V22</strain>
    </source>
</reference>
<dbReference type="RefSeq" id="WP_145258613.1">
    <property type="nucleotide sequence ID" value="NZ_CP036316.1"/>
</dbReference>
<dbReference type="Gene3D" id="2.60.120.260">
    <property type="entry name" value="Galactose-binding domain-like"/>
    <property type="match status" value="1"/>
</dbReference>
<gene>
    <name evidence="3" type="ORF">V22_00050</name>
</gene>
<sequence length="625" mass="69838" precursor="true">MKFSPHRIVMALLITISAAHASFANDYFQIRDGIPNSQYYLQLNQVGRQYLFFIGNSVLSADGLKNQDLRYSNQLIKGFQKHYPDARMIEKRNTQPGGSWFGLYRVSKGQPVFGEVIASGHLAILDFAAEDRHTDIERVKTSLEGLIRQIINYRATHNRILIYTLTPEILEAYRAGRTPEYIAVSEAIAEHYGVPSLNLAKVAADKIIAGEISFEEFSADGINPTDAGAKIYAEAVTEFADALMTAHPTPEKAIHIKLPAPLYPETNDNGRIIAYEDPQVQLSGNWKPGQESPIGPFRHLLVSNEVGATLRLKFQGTEIGIIDIVNADSAAFDFAVDGEEFQRLSPPQDVTDPTMRPVSLVSGLDRNKEHELVLKIASPGTARIGGLLLNGTVENAFKGLTKLEQIDLIYSKMDPIEYQPLAGRFQDIPKTMDKLRNGGELRMVLLGDSIMGNTSASAFELLLMRHYPDCKINKIASLRSSTGCTYYQEDNRVQDYVLRHNPDLLVIGGISNRDDAEAVRSVIQQVRAQQPGVEVLLLTPVFGSPRGSHITNYTREIDSTTNNFRYNMQQVAKEENCAFFDMTGPWWEYIQNSGKTYGWFMGDAVHANQRGCQIIGRLLEIWFTE</sequence>
<dbReference type="Proteomes" id="UP000319976">
    <property type="component" value="Chromosome"/>
</dbReference>
<dbReference type="AlphaFoldDB" id="A0A517T347"/>
<evidence type="ECO:0000313" key="3">
    <source>
        <dbReference type="EMBL" id="QDT62807.1"/>
    </source>
</evidence>
<keyword evidence="1" id="KW-0732">Signal</keyword>
<evidence type="ECO:0000259" key="2">
    <source>
        <dbReference type="Pfam" id="PF13472"/>
    </source>
</evidence>
<dbReference type="SUPFAM" id="SSF52266">
    <property type="entry name" value="SGNH hydrolase"/>
    <property type="match status" value="2"/>
</dbReference>
<dbReference type="KEGG" id="chya:V22_00050"/>
<dbReference type="InterPro" id="IPR051532">
    <property type="entry name" value="Ester_Hydrolysis_Enzymes"/>
</dbReference>
<feature type="chain" id="PRO_5021965047" description="SGNH hydrolase-type esterase domain-containing protein" evidence="1">
    <location>
        <begin position="22"/>
        <end position="625"/>
    </location>
</feature>
<keyword evidence="4" id="KW-1185">Reference proteome</keyword>
<dbReference type="OrthoDB" id="234896at2"/>
<evidence type="ECO:0000256" key="1">
    <source>
        <dbReference type="SAM" id="SignalP"/>
    </source>
</evidence>
<evidence type="ECO:0000313" key="4">
    <source>
        <dbReference type="Proteomes" id="UP000319976"/>
    </source>
</evidence>
<dbReference type="CDD" id="cd00229">
    <property type="entry name" value="SGNH_hydrolase"/>
    <property type="match status" value="1"/>
</dbReference>
<feature type="domain" description="SGNH hydrolase-type esterase" evidence="2">
    <location>
        <begin position="446"/>
        <end position="613"/>
    </location>
</feature>
<dbReference type="Gene3D" id="3.40.50.1110">
    <property type="entry name" value="SGNH hydrolase"/>
    <property type="match status" value="2"/>
</dbReference>
<dbReference type="GO" id="GO:0004622">
    <property type="term" value="F:phosphatidylcholine lysophospholipase activity"/>
    <property type="evidence" value="ECO:0007669"/>
    <property type="project" value="TreeGrafter"/>
</dbReference>
<organism evidence="3 4">
    <name type="scientific">Calycomorphotria hydatis</name>
    <dbReference type="NCBI Taxonomy" id="2528027"/>
    <lineage>
        <taxon>Bacteria</taxon>
        <taxon>Pseudomonadati</taxon>
        <taxon>Planctomycetota</taxon>
        <taxon>Planctomycetia</taxon>
        <taxon>Planctomycetales</taxon>
        <taxon>Planctomycetaceae</taxon>
        <taxon>Calycomorphotria</taxon>
    </lineage>
</organism>
<dbReference type="InterPro" id="IPR013830">
    <property type="entry name" value="SGNH_hydro"/>
</dbReference>
<dbReference type="Pfam" id="PF13472">
    <property type="entry name" value="Lipase_GDSL_2"/>
    <property type="match status" value="1"/>
</dbReference>
<dbReference type="InterPro" id="IPR036514">
    <property type="entry name" value="SGNH_hydro_sf"/>
</dbReference>
<protein>
    <recommendedName>
        <fullName evidence="2">SGNH hydrolase-type esterase domain-containing protein</fullName>
    </recommendedName>
</protein>
<name>A0A517T347_9PLAN</name>
<proteinExistence type="predicted"/>
<accession>A0A517T347</accession>
<dbReference type="PANTHER" id="PTHR30383">
    <property type="entry name" value="THIOESTERASE 1/PROTEASE 1/LYSOPHOSPHOLIPASE L1"/>
    <property type="match status" value="1"/>
</dbReference>
<dbReference type="PANTHER" id="PTHR30383:SF5">
    <property type="entry name" value="SGNH HYDROLASE-TYPE ESTERASE DOMAIN-CONTAINING PROTEIN"/>
    <property type="match status" value="1"/>
</dbReference>